<feature type="transmembrane region" description="Helical" evidence="1">
    <location>
        <begin position="202"/>
        <end position="223"/>
    </location>
</feature>
<feature type="transmembrane region" description="Helical" evidence="1">
    <location>
        <begin position="162"/>
        <end position="182"/>
    </location>
</feature>
<accession>A0A433RUL4</accession>
<feature type="transmembrane region" description="Helical" evidence="1">
    <location>
        <begin position="12"/>
        <end position="32"/>
    </location>
</feature>
<dbReference type="OrthoDB" id="2580477at2"/>
<sequence>MLPIAKQEFWQLTKNIKSIVMVIVLLAASYYFSKNGRVFAEFLGYGSDTDAALYATGLIIIVLFLGPLFVMALSHDVINREVSNRTIRFLLTRTSSNRIIWGKFIGTVAFWVTCIALAVIIIGITSHTFSGVILASVLCLLIIEIAFAVVLSIVIPKPRMTMFLGIVFGIMLPILSNVVEYTDKWWGNFRYISPMHYIQEENWQMIILPIAAIVLIVAATQVFKRGEY</sequence>
<comment type="caution">
    <text evidence="2">The sequence shown here is derived from an EMBL/GenBank/DDBJ whole genome shotgun (WGS) entry which is preliminary data.</text>
</comment>
<feature type="transmembrane region" description="Helical" evidence="1">
    <location>
        <begin position="52"/>
        <end position="78"/>
    </location>
</feature>
<reference evidence="2 3" key="1">
    <citation type="submission" date="2014-11" db="EMBL/GenBank/DDBJ databases">
        <title>Genome sequence and analysis of novel Kurthia sp.</title>
        <authorList>
            <person name="Lawson J.N."/>
            <person name="Gonzalez J.E."/>
            <person name="Rinauldi L."/>
            <person name="Xuan Z."/>
            <person name="Firman A."/>
            <person name="Shaddox L."/>
            <person name="Trudeau A."/>
            <person name="Shah S."/>
            <person name="Reiman D."/>
        </authorList>
    </citation>
    <scope>NUCLEOTIDE SEQUENCE [LARGE SCALE GENOMIC DNA]</scope>
    <source>
        <strain evidence="2 3">3B1D</strain>
    </source>
</reference>
<keyword evidence="1" id="KW-1133">Transmembrane helix</keyword>
<dbReference type="Proteomes" id="UP000288623">
    <property type="component" value="Unassembled WGS sequence"/>
</dbReference>
<dbReference type="AlphaFoldDB" id="A0A433RUL4"/>
<dbReference type="PANTHER" id="PTHR43471">
    <property type="entry name" value="ABC TRANSPORTER PERMEASE"/>
    <property type="match status" value="1"/>
</dbReference>
<dbReference type="EMBL" id="JTFC01000029">
    <property type="protein sequence ID" value="RUS56977.1"/>
    <property type="molecule type" value="Genomic_DNA"/>
</dbReference>
<evidence type="ECO:0000313" key="3">
    <source>
        <dbReference type="Proteomes" id="UP000288623"/>
    </source>
</evidence>
<evidence type="ECO:0000256" key="1">
    <source>
        <dbReference type="SAM" id="Phobius"/>
    </source>
</evidence>
<dbReference type="GO" id="GO:0005886">
    <property type="term" value="C:plasma membrane"/>
    <property type="evidence" value="ECO:0007669"/>
    <property type="project" value="UniProtKB-SubCell"/>
</dbReference>
<dbReference type="RefSeq" id="WP_126990390.1">
    <property type="nucleotide sequence ID" value="NZ_JTFC01000029.1"/>
</dbReference>
<keyword evidence="3" id="KW-1185">Reference proteome</keyword>
<proteinExistence type="predicted"/>
<keyword evidence="1" id="KW-0472">Membrane</keyword>
<feature type="transmembrane region" description="Helical" evidence="1">
    <location>
        <begin position="99"/>
        <end position="125"/>
    </location>
</feature>
<evidence type="ECO:0000313" key="2">
    <source>
        <dbReference type="EMBL" id="RUS56977.1"/>
    </source>
</evidence>
<dbReference type="GO" id="GO:0140359">
    <property type="term" value="F:ABC-type transporter activity"/>
    <property type="evidence" value="ECO:0007669"/>
    <property type="project" value="InterPro"/>
</dbReference>
<protein>
    <submittedName>
        <fullName evidence="2">Membrane protein</fullName>
    </submittedName>
</protein>
<keyword evidence="1" id="KW-0812">Transmembrane</keyword>
<gene>
    <name evidence="2" type="ORF">QI30_07845</name>
</gene>
<dbReference type="Pfam" id="PF12679">
    <property type="entry name" value="ABC2_membrane_2"/>
    <property type="match status" value="1"/>
</dbReference>
<feature type="transmembrane region" description="Helical" evidence="1">
    <location>
        <begin position="131"/>
        <end position="155"/>
    </location>
</feature>
<name>A0A433RUL4_9BACL</name>
<organism evidence="2 3">
    <name type="scientific">Candidatus Kurthia intestinigallinarum</name>
    <dbReference type="NCBI Taxonomy" id="1562256"/>
    <lineage>
        <taxon>Bacteria</taxon>
        <taxon>Bacillati</taxon>
        <taxon>Bacillota</taxon>
        <taxon>Bacilli</taxon>
        <taxon>Bacillales</taxon>
        <taxon>Caryophanaceae</taxon>
        <taxon>Kurthia</taxon>
    </lineage>
</organism>